<dbReference type="PROSITE" id="PS00723">
    <property type="entry name" value="POLYPRENYL_SYNTHASE_1"/>
    <property type="match status" value="1"/>
</dbReference>
<evidence type="ECO:0000313" key="7">
    <source>
        <dbReference type="EMBL" id="MWB98234.1"/>
    </source>
</evidence>
<dbReference type="GO" id="GO:0004659">
    <property type="term" value="F:prenyltransferase activity"/>
    <property type="evidence" value="ECO:0007669"/>
    <property type="project" value="InterPro"/>
</dbReference>
<dbReference type="SFLD" id="SFLDS00005">
    <property type="entry name" value="Isoprenoid_Synthase_Type_I"/>
    <property type="match status" value="1"/>
</dbReference>
<evidence type="ECO:0000256" key="1">
    <source>
        <dbReference type="ARBA" id="ARBA00001946"/>
    </source>
</evidence>
<evidence type="ECO:0000256" key="6">
    <source>
        <dbReference type="RuleBase" id="RU004466"/>
    </source>
</evidence>
<evidence type="ECO:0000256" key="2">
    <source>
        <dbReference type="ARBA" id="ARBA00006706"/>
    </source>
</evidence>
<dbReference type="AlphaFoldDB" id="A0A6I4P4J8"/>
<name>A0A6I4P4J8_9MICO</name>
<reference evidence="7 8" key="1">
    <citation type="submission" date="2019-12" db="EMBL/GenBank/DDBJ databases">
        <authorList>
            <person name="Kim Y.S."/>
        </authorList>
    </citation>
    <scope>NUCLEOTIDE SEQUENCE [LARGE SCALE GENOMIC DNA]</scope>
    <source>
        <strain evidence="7 8">MMS17-SY077</strain>
    </source>
</reference>
<dbReference type="GO" id="GO:0046872">
    <property type="term" value="F:metal ion binding"/>
    <property type="evidence" value="ECO:0007669"/>
    <property type="project" value="UniProtKB-KW"/>
</dbReference>
<dbReference type="GO" id="GO:0008299">
    <property type="term" value="P:isoprenoid biosynthetic process"/>
    <property type="evidence" value="ECO:0007669"/>
    <property type="project" value="InterPro"/>
</dbReference>
<protein>
    <submittedName>
        <fullName evidence="7">Polyprenyl synthetase family protein</fullName>
    </submittedName>
</protein>
<evidence type="ECO:0000256" key="4">
    <source>
        <dbReference type="ARBA" id="ARBA00022723"/>
    </source>
</evidence>
<dbReference type="PANTHER" id="PTHR12001:SF85">
    <property type="entry name" value="SHORT CHAIN ISOPRENYL DIPHOSPHATE SYNTHASE"/>
    <property type="match status" value="1"/>
</dbReference>
<proteinExistence type="inferred from homology"/>
<dbReference type="InterPro" id="IPR033749">
    <property type="entry name" value="Polyprenyl_synt_CS"/>
</dbReference>
<keyword evidence="5" id="KW-0460">Magnesium</keyword>
<dbReference type="InterPro" id="IPR000092">
    <property type="entry name" value="Polyprenyl_synt"/>
</dbReference>
<dbReference type="Pfam" id="PF00348">
    <property type="entry name" value="polyprenyl_synt"/>
    <property type="match status" value="1"/>
</dbReference>
<dbReference type="InterPro" id="IPR008949">
    <property type="entry name" value="Isoprenoid_synthase_dom_sf"/>
</dbReference>
<gene>
    <name evidence="7" type="ORF">GB864_06685</name>
</gene>
<evidence type="ECO:0000256" key="5">
    <source>
        <dbReference type="ARBA" id="ARBA00022842"/>
    </source>
</evidence>
<comment type="cofactor">
    <cofactor evidence="1">
        <name>Mg(2+)</name>
        <dbReference type="ChEBI" id="CHEBI:18420"/>
    </cofactor>
</comment>
<keyword evidence="3 6" id="KW-0808">Transferase</keyword>
<dbReference type="EMBL" id="WSTA01000022">
    <property type="protein sequence ID" value="MWB98234.1"/>
    <property type="molecule type" value="Genomic_DNA"/>
</dbReference>
<sequence length="364" mass="38076">MTLLAPAPRTLTGAAETIEVDLVAVLDRLERWFDERTPHAGAAGPAVTSLWAAARLETRGGKKLRPRLVLAAFHGLGGGASHRAAAIETAAAYELLHTAFLLHDDVIDGDTVRRGRPNLVGRLAEEASEGTDAAGAERWGRAAAILAGDLLLHGAQHLIARLDLDAARRIRLLDALDECVRTTAAGEASDVAFETGAEMPSLAASLRMAEQKTAVYTFEAPLVAGAVLAGAGHDAVAALADYGRDVGTAFQLRDDLLGVFGDERATGKSTLADLASGKSTPLVAWAREHAGDELDAVLATPGFGPVEAARARSILEGSGARTHVEERIDRLIAGARERLRDGELPGELVASLGRIAREAGERAA</sequence>
<evidence type="ECO:0000313" key="8">
    <source>
        <dbReference type="Proteomes" id="UP000438182"/>
    </source>
</evidence>
<accession>A0A6I4P4J8</accession>
<dbReference type="Gene3D" id="1.10.600.10">
    <property type="entry name" value="Farnesyl Diphosphate Synthase"/>
    <property type="match status" value="1"/>
</dbReference>
<comment type="caution">
    <text evidence="7">The sequence shown here is derived from an EMBL/GenBank/DDBJ whole genome shotgun (WGS) entry which is preliminary data.</text>
</comment>
<keyword evidence="8" id="KW-1185">Reference proteome</keyword>
<evidence type="ECO:0000256" key="3">
    <source>
        <dbReference type="ARBA" id="ARBA00022679"/>
    </source>
</evidence>
<dbReference type="CDD" id="cd00685">
    <property type="entry name" value="Trans_IPPS_HT"/>
    <property type="match status" value="1"/>
</dbReference>
<comment type="similarity">
    <text evidence="2 6">Belongs to the FPP/GGPP synthase family.</text>
</comment>
<dbReference type="RefSeq" id="WP_160423576.1">
    <property type="nucleotide sequence ID" value="NZ_WSTA01000022.1"/>
</dbReference>
<dbReference type="PROSITE" id="PS00444">
    <property type="entry name" value="POLYPRENYL_SYNTHASE_2"/>
    <property type="match status" value="1"/>
</dbReference>
<dbReference type="PANTHER" id="PTHR12001">
    <property type="entry name" value="GERANYLGERANYL PYROPHOSPHATE SYNTHASE"/>
    <property type="match status" value="1"/>
</dbReference>
<dbReference type="SUPFAM" id="SSF48576">
    <property type="entry name" value="Terpenoid synthases"/>
    <property type="match status" value="1"/>
</dbReference>
<dbReference type="Proteomes" id="UP000438182">
    <property type="component" value="Unassembled WGS sequence"/>
</dbReference>
<organism evidence="7 8">
    <name type="scientific">Agromyces seonyuensis</name>
    <dbReference type="NCBI Taxonomy" id="2662446"/>
    <lineage>
        <taxon>Bacteria</taxon>
        <taxon>Bacillati</taxon>
        <taxon>Actinomycetota</taxon>
        <taxon>Actinomycetes</taxon>
        <taxon>Micrococcales</taxon>
        <taxon>Microbacteriaceae</taxon>
        <taxon>Agromyces</taxon>
    </lineage>
</organism>
<keyword evidence="4" id="KW-0479">Metal-binding</keyword>